<organism evidence="2 3">
    <name type="scientific">Strongylus vulgaris</name>
    <name type="common">Blood worm</name>
    <dbReference type="NCBI Taxonomy" id="40348"/>
    <lineage>
        <taxon>Eukaryota</taxon>
        <taxon>Metazoa</taxon>
        <taxon>Ecdysozoa</taxon>
        <taxon>Nematoda</taxon>
        <taxon>Chromadorea</taxon>
        <taxon>Rhabditida</taxon>
        <taxon>Rhabditina</taxon>
        <taxon>Rhabditomorpha</taxon>
        <taxon>Strongyloidea</taxon>
        <taxon>Strongylidae</taxon>
        <taxon>Strongylus</taxon>
    </lineage>
</organism>
<sequence>MKDTLRSKNGNEGSPLALRLPRAFDEHGEQLKGELNRRQRTAWAAFGPPKKPQIAMHPGLRAHPFDSIVLAALCYASKVWPSLSTPKAPNNPRAGMTSSDVQRTKDRNPENYISKGKSRGPYNEKISLKTNSGQEIRKYIKVAIGTTQVPNCAILPISPPMDAATPAADSPRSGVENKADTSPYDSTAAVGHEEPVQHTGESITIADDEELPESAEQTFPSNDLERIPTAAAPLGVPYQT</sequence>
<reference evidence="2 3" key="1">
    <citation type="submission" date="2018-11" db="EMBL/GenBank/DDBJ databases">
        <authorList>
            <consortium name="Pathogen Informatics"/>
        </authorList>
    </citation>
    <scope>NUCLEOTIDE SEQUENCE [LARGE SCALE GENOMIC DNA]</scope>
</reference>
<name>A0A3P7JHW5_STRVU</name>
<evidence type="ECO:0000313" key="2">
    <source>
        <dbReference type="EMBL" id="VDM77874.1"/>
    </source>
</evidence>
<gene>
    <name evidence="2" type="ORF">SVUK_LOCUS12872</name>
</gene>
<feature type="region of interest" description="Disordered" evidence="1">
    <location>
        <begin position="163"/>
        <end position="240"/>
    </location>
</feature>
<proteinExistence type="predicted"/>
<protein>
    <submittedName>
        <fullName evidence="2">Uncharacterized protein</fullName>
    </submittedName>
</protein>
<evidence type="ECO:0000256" key="1">
    <source>
        <dbReference type="SAM" id="MobiDB-lite"/>
    </source>
</evidence>
<feature type="region of interest" description="Disordered" evidence="1">
    <location>
        <begin position="84"/>
        <end position="125"/>
    </location>
</feature>
<dbReference type="AlphaFoldDB" id="A0A3P7JHW5"/>
<evidence type="ECO:0000313" key="3">
    <source>
        <dbReference type="Proteomes" id="UP000270094"/>
    </source>
</evidence>
<dbReference type="EMBL" id="UYYB01100391">
    <property type="protein sequence ID" value="VDM77874.1"/>
    <property type="molecule type" value="Genomic_DNA"/>
</dbReference>
<keyword evidence="3" id="KW-1185">Reference proteome</keyword>
<dbReference type="Proteomes" id="UP000270094">
    <property type="component" value="Unassembled WGS sequence"/>
</dbReference>
<accession>A0A3P7JHW5</accession>